<dbReference type="SUPFAM" id="SSF47384">
    <property type="entry name" value="Homodimeric domain of signal transducing histidine kinase"/>
    <property type="match status" value="1"/>
</dbReference>
<dbReference type="Gene3D" id="3.30.565.10">
    <property type="entry name" value="Histidine kinase-like ATPase, C-terminal domain"/>
    <property type="match status" value="1"/>
</dbReference>
<feature type="transmembrane region" description="Helical" evidence="7">
    <location>
        <begin position="308"/>
        <end position="331"/>
    </location>
</feature>
<dbReference type="CDD" id="cd00075">
    <property type="entry name" value="HATPase"/>
    <property type="match status" value="1"/>
</dbReference>
<dbReference type="Pfam" id="PF00512">
    <property type="entry name" value="HisKA"/>
    <property type="match status" value="1"/>
</dbReference>
<feature type="domain" description="Histidine kinase" evidence="8">
    <location>
        <begin position="346"/>
        <end position="569"/>
    </location>
</feature>
<dbReference type="SUPFAM" id="SSF55874">
    <property type="entry name" value="ATPase domain of HSP90 chaperone/DNA topoisomerase II/histidine kinase"/>
    <property type="match status" value="1"/>
</dbReference>
<dbReference type="EMBL" id="NFII01000006">
    <property type="protein sequence ID" value="OUO01195.1"/>
    <property type="molecule type" value="Genomic_DNA"/>
</dbReference>
<feature type="transmembrane region" description="Helical" evidence="7">
    <location>
        <begin position="7"/>
        <end position="27"/>
    </location>
</feature>
<evidence type="ECO:0000313" key="10">
    <source>
        <dbReference type="Proteomes" id="UP000195386"/>
    </source>
</evidence>
<dbReference type="CDD" id="cd00082">
    <property type="entry name" value="HisKA"/>
    <property type="match status" value="1"/>
</dbReference>
<evidence type="ECO:0000256" key="5">
    <source>
        <dbReference type="ARBA" id="ARBA00022777"/>
    </source>
</evidence>
<evidence type="ECO:0000256" key="7">
    <source>
        <dbReference type="SAM" id="Phobius"/>
    </source>
</evidence>
<comment type="catalytic activity">
    <reaction evidence="1">
        <text>ATP + protein L-histidine = ADP + protein N-phospho-L-histidine.</text>
        <dbReference type="EC" id="2.7.13.3"/>
    </reaction>
</comment>
<proteinExistence type="predicted"/>
<comment type="caution">
    <text evidence="9">The sequence shown here is derived from an EMBL/GenBank/DDBJ whole genome shotgun (WGS) entry which is preliminary data.</text>
</comment>
<protein>
    <recommendedName>
        <fullName evidence="2">histidine kinase</fullName>
        <ecNumber evidence="2">2.7.13.3</ecNumber>
    </recommendedName>
</protein>
<dbReference type="GO" id="GO:0000155">
    <property type="term" value="F:phosphorelay sensor kinase activity"/>
    <property type="evidence" value="ECO:0007669"/>
    <property type="project" value="InterPro"/>
</dbReference>
<dbReference type="InterPro" id="IPR003594">
    <property type="entry name" value="HATPase_dom"/>
</dbReference>
<keyword evidence="6" id="KW-0902">Two-component regulatory system</keyword>
<dbReference type="Gene3D" id="1.10.287.130">
    <property type="match status" value="1"/>
</dbReference>
<reference evidence="10" key="1">
    <citation type="submission" date="2017-04" db="EMBL/GenBank/DDBJ databases">
        <title>Function of individual gut microbiota members based on whole genome sequencing of pure cultures obtained from chicken caecum.</title>
        <authorList>
            <person name="Medvecky M."/>
            <person name="Cejkova D."/>
            <person name="Polansky O."/>
            <person name="Karasova D."/>
            <person name="Kubasova T."/>
            <person name="Cizek A."/>
            <person name="Rychlik I."/>
        </authorList>
    </citation>
    <scope>NUCLEOTIDE SEQUENCE [LARGE SCALE GENOMIC DNA]</scope>
    <source>
        <strain evidence="10">An43</strain>
    </source>
</reference>
<keyword evidence="7" id="KW-0472">Membrane</keyword>
<organism evidence="9 10">
    <name type="scientific">Bacteroides clarus</name>
    <dbReference type="NCBI Taxonomy" id="626929"/>
    <lineage>
        <taxon>Bacteria</taxon>
        <taxon>Pseudomonadati</taxon>
        <taxon>Bacteroidota</taxon>
        <taxon>Bacteroidia</taxon>
        <taxon>Bacteroidales</taxon>
        <taxon>Bacteroidaceae</taxon>
        <taxon>Bacteroides</taxon>
    </lineage>
</organism>
<dbReference type="PROSITE" id="PS50109">
    <property type="entry name" value="HIS_KIN"/>
    <property type="match status" value="1"/>
</dbReference>
<dbReference type="SMART" id="SM00388">
    <property type="entry name" value="HisKA"/>
    <property type="match status" value="1"/>
</dbReference>
<keyword evidence="3" id="KW-0597">Phosphoprotein</keyword>
<dbReference type="Proteomes" id="UP000195386">
    <property type="component" value="Unassembled WGS sequence"/>
</dbReference>
<keyword evidence="5 9" id="KW-0418">Kinase</keyword>
<dbReference type="AlphaFoldDB" id="A0A1Y3YTL8"/>
<dbReference type="FunFam" id="1.10.287.130:FF:000060">
    <property type="entry name" value="ATPase/histidine kinase/DNA gyrase B/HSP90 domain protein"/>
    <property type="match status" value="1"/>
</dbReference>
<dbReference type="PANTHER" id="PTHR43711">
    <property type="entry name" value="TWO-COMPONENT HISTIDINE KINASE"/>
    <property type="match status" value="1"/>
</dbReference>
<evidence type="ECO:0000256" key="1">
    <source>
        <dbReference type="ARBA" id="ARBA00000085"/>
    </source>
</evidence>
<accession>A0A1Y3YTL8</accession>
<evidence type="ECO:0000313" key="9">
    <source>
        <dbReference type="EMBL" id="OUO01195.1"/>
    </source>
</evidence>
<dbReference type="InterPro" id="IPR050736">
    <property type="entry name" value="Sensor_HK_Regulatory"/>
</dbReference>
<sequence>MKLPLKYIAILVILSLAGIFSYQAYWLGGLYRTMRNDLERNIIEAMRMSDYNEMMLRVERMRKDSADHGEVSVSAGFEKDGTQNKAYVRSTTSIDRNGEKEETTTQQVIHQKSDTISMNISDNSSVQAIVTRDDIAASDSGDVLFIERNKDRSKAQWLNPDSAQKKLEAAVKDTGNSPQAALRAKDGLDVILRDQNSMLELATYFQRGLHSGLDIISDPDVLVYDSLLTLQLKDRGITLPYRLEHIYTSDKDAPYTFVDTLAVAGTAGYTPGPDAKQYNYSFDLNTHQSYRLWIEPVTQLVLKQMSGILATSFVILIILIFAFWVLIRTILRQKTLEEMKSDFTNNITHELKTPIAVAYAANDALLNFNQAEDKTQRDKYLRICQEQLQRLSGLVEQILSMSMERRKTFRLHPEVLSVGDILEPLIEQHTLKSEKPVHISVDIEPEDLALTADRTHFSNIISNLIDNAIKYSPGEAEVNIRCRQINAAEQGELVEIAISDRGIGIAPEKQSHIFDKFYRVPTGNLHDVKGYGLGLFYVKTMVGKHGGSISVKSEPGKGSTFVVRLNKQADD</sequence>
<name>A0A1Y3YTL8_9BACE</name>
<dbReference type="InterPro" id="IPR036097">
    <property type="entry name" value="HisK_dim/P_sf"/>
</dbReference>
<dbReference type="InterPro" id="IPR005467">
    <property type="entry name" value="His_kinase_dom"/>
</dbReference>
<evidence type="ECO:0000259" key="8">
    <source>
        <dbReference type="PROSITE" id="PS50109"/>
    </source>
</evidence>
<dbReference type="RefSeq" id="WP_087426035.1">
    <property type="nucleotide sequence ID" value="NZ_CATZGC010000007.1"/>
</dbReference>
<dbReference type="PANTHER" id="PTHR43711:SF1">
    <property type="entry name" value="HISTIDINE KINASE 1"/>
    <property type="match status" value="1"/>
</dbReference>
<evidence type="ECO:0000256" key="4">
    <source>
        <dbReference type="ARBA" id="ARBA00022679"/>
    </source>
</evidence>
<dbReference type="InterPro" id="IPR003661">
    <property type="entry name" value="HisK_dim/P_dom"/>
</dbReference>
<dbReference type="FunFam" id="3.30.565.10:FF:000006">
    <property type="entry name" value="Sensor histidine kinase WalK"/>
    <property type="match status" value="1"/>
</dbReference>
<dbReference type="Pfam" id="PF02518">
    <property type="entry name" value="HATPase_c"/>
    <property type="match status" value="1"/>
</dbReference>
<dbReference type="InterPro" id="IPR036890">
    <property type="entry name" value="HATPase_C_sf"/>
</dbReference>
<dbReference type="PRINTS" id="PR00344">
    <property type="entry name" value="BCTRLSENSOR"/>
</dbReference>
<dbReference type="SMART" id="SM00387">
    <property type="entry name" value="HATPase_c"/>
    <property type="match status" value="1"/>
</dbReference>
<dbReference type="EC" id="2.7.13.3" evidence="2"/>
<gene>
    <name evidence="9" type="ORF">B5F97_08445</name>
</gene>
<keyword evidence="4" id="KW-0808">Transferase</keyword>
<evidence type="ECO:0000256" key="6">
    <source>
        <dbReference type="ARBA" id="ARBA00023012"/>
    </source>
</evidence>
<keyword evidence="7" id="KW-1133">Transmembrane helix</keyword>
<dbReference type="InterPro" id="IPR004358">
    <property type="entry name" value="Sig_transdc_His_kin-like_C"/>
</dbReference>
<keyword evidence="7" id="KW-0812">Transmembrane</keyword>
<evidence type="ECO:0000256" key="2">
    <source>
        <dbReference type="ARBA" id="ARBA00012438"/>
    </source>
</evidence>
<evidence type="ECO:0000256" key="3">
    <source>
        <dbReference type="ARBA" id="ARBA00022553"/>
    </source>
</evidence>